<dbReference type="Gene3D" id="2.40.50.100">
    <property type="match status" value="1"/>
</dbReference>
<gene>
    <name evidence="9" type="ORF">M0638_13750</name>
</gene>
<dbReference type="GO" id="GO:0030313">
    <property type="term" value="C:cell envelope"/>
    <property type="evidence" value="ECO:0007669"/>
    <property type="project" value="UniProtKB-SubCell"/>
</dbReference>
<evidence type="ECO:0000256" key="2">
    <source>
        <dbReference type="SAM" id="Coils"/>
    </source>
</evidence>
<dbReference type="Pfam" id="PF25876">
    <property type="entry name" value="HH_MFP_RND"/>
    <property type="match status" value="1"/>
</dbReference>
<dbReference type="InterPro" id="IPR058626">
    <property type="entry name" value="MdtA-like_b-barrel"/>
</dbReference>
<feature type="coiled-coil region" evidence="2">
    <location>
        <begin position="109"/>
        <end position="136"/>
    </location>
</feature>
<dbReference type="Pfam" id="PF25917">
    <property type="entry name" value="BSH_RND"/>
    <property type="match status" value="1"/>
</dbReference>
<proteinExistence type="inferred from homology"/>
<dbReference type="SUPFAM" id="SSF111369">
    <property type="entry name" value="HlyD-like secretion proteins"/>
    <property type="match status" value="1"/>
</dbReference>
<feature type="domain" description="YknX-like C-terminal permuted SH3-like" evidence="8">
    <location>
        <begin position="317"/>
        <end position="383"/>
    </location>
</feature>
<feature type="compositionally biased region" description="Gly residues" evidence="3">
    <location>
        <begin position="433"/>
        <end position="446"/>
    </location>
</feature>
<dbReference type="NCBIfam" id="TIGR01730">
    <property type="entry name" value="RND_mfp"/>
    <property type="match status" value="1"/>
</dbReference>
<comment type="similarity">
    <text evidence="1">Belongs to the membrane fusion protein (MFP) (TC 8.A.1) family.</text>
</comment>
<dbReference type="InterPro" id="IPR006143">
    <property type="entry name" value="RND_pump_MFP"/>
</dbReference>
<dbReference type="RefSeq" id="WP_248667568.1">
    <property type="nucleotide sequence ID" value="NZ_JALPRX010000057.1"/>
</dbReference>
<feature type="domain" description="Multidrug resistance protein MdtA-like beta-barrel" evidence="7">
    <location>
        <begin position="214"/>
        <end position="294"/>
    </location>
</feature>
<dbReference type="PANTHER" id="PTHR30158:SF3">
    <property type="entry name" value="MULTIDRUG EFFLUX PUMP SUBUNIT ACRA-RELATED"/>
    <property type="match status" value="1"/>
</dbReference>
<dbReference type="Pfam" id="PF25944">
    <property type="entry name" value="Beta-barrel_RND"/>
    <property type="match status" value="1"/>
</dbReference>
<evidence type="ECO:0000256" key="4">
    <source>
        <dbReference type="SAM" id="SignalP"/>
    </source>
</evidence>
<dbReference type="Gene3D" id="2.40.420.20">
    <property type="match status" value="1"/>
</dbReference>
<dbReference type="Pfam" id="PF25989">
    <property type="entry name" value="YknX_C"/>
    <property type="match status" value="1"/>
</dbReference>
<evidence type="ECO:0000259" key="6">
    <source>
        <dbReference type="Pfam" id="PF25917"/>
    </source>
</evidence>
<keyword evidence="2" id="KW-0175">Coiled coil</keyword>
<sequence length="467" mass="47746">MRPAVTRLPRGSVASLLLVLSLLGPVAPRAALAQMPGAGGPPAVGVITAARRPITESTEFTGRIEAVNRVALVARVTGFLQQRLFQEGQEVKAGEVLFRLERPPFEAQLAQAQATLASAQAQAANAQVTLARARQLVQTSAGTQVNVDNAVAQERTAAANVLGAQAQVRVAEINLAYTDIVAPVDGRIGQAVITPGNVVGPNAGTIATIVSQDPMRVVFTVSQRQALELRNRYENRGGVNAVVIRIRLTDGRIYGQSGRIEFIDTQIDRSMDTLLIRALIPNPRRQLGNGQTADRELIDGQFVTVLVEGAEPVQAVLIPRAAVLQDQQGSYVFVVDQEGKAQRAGVRLGRNIAEMVVVDDGLRGGERVITEGVQRVRPGQPVNAQPVAAARVPGAAPGGGPGGGPGGAPGGTPGGGTGGATPAGGASAPPQGAGPGQGGPGQGGSGQQPAAGGATQQQGTGGSQGRN</sequence>
<dbReference type="GO" id="GO:0022857">
    <property type="term" value="F:transmembrane transporter activity"/>
    <property type="evidence" value="ECO:0007669"/>
    <property type="project" value="InterPro"/>
</dbReference>
<evidence type="ECO:0000259" key="8">
    <source>
        <dbReference type="Pfam" id="PF25989"/>
    </source>
</evidence>
<evidence type="ECO:0000256" key="1">
    <source>
        <dbReference type="ARBA" id="ARBA00009477"/>
    </source>
</evidence>
<dbReference type="EMBL" id="JALPRX010000057">
    <property type="protein sequence ID" value="MCK8785449.1"/>
    <property type="molecule type" value="Genomic_DNA"/>
</dbReference>
<accession>A0A9X1Y785</accession>
<dbReference type="AlphaFoldDB" id="A0A9X1Y785"/>
<dbReference type="Gene3D" id="2.40.30.170">
    <property type="match status" value="1"/>
</dbReference>
<dbReference type="InterPro" id="IPR058625">
    <property type="entry name" value="MdtA-like_BSH"/>
</dbReference>
<feature type="chain" id="PRO_5040779999" evidence="4">
    <location>
        <begin position="34"/>
        <end position="467"/>
    </location>
</feature>
<feature type="compositionally biased region" description="Gly residues" evidence="3">
    <location>
        <begin position="396"/>
        <end position="422"/>
    </location>
</feature>
<evidence type="ECO:0000259" key="7">
    <source>
        <dbReference type="Pfam" id="PF25944"/>
    </source>
</evidence>
<dbReference type="PANTHER" id="PTHR30158">
    <property type="entry name" value="ACRA/E-RELATED COMPONENT OF DRUG EFFLUX TRANSPORTER"/>
    <property type="match status" value="1"/>
</dbReference>
<organism evidence="9 10">
    <name type="scientific">Roseomonas acroporae</name>
    <dbReference type="NCBI Taxonomy" id="2937791"/>
    <lineage>
        <taxon>Bacteria</taxon>
        <taxon>Pseudomonadati</taxon>
        <taxon>Pseudomonadota</taxon>
        <taxon>Alphaproteobacteria</taxon>
        <taxon>Acetobacterales</taxon>
        <taxon>Roseomonadaceae</taxon>
        <taxon>Roseomonas</taxon>
    </lineage>
</organism>
<evidence type="ECO:0000313" key="10">
    <source>
        <dbReference type="Proteomes" id="UP001139516"/>
    </source>
</evidence>
<feature type="domain" description="Multidrug resistance protein MdtA-like barrel-sandwich hybrid" evidence="6">
    <location>
        <begin position="69"/>
        <end position="203"/>
    </location>
</feature>
<evidence type="ECO:0000313" key="9">
    <source>
        <dbReference type="EMBL" id="MCK8785449.1"/>
    </source>
</evidence>
<dbReference type="GO" id="GO:0046677">
    <property type="term" value="P:response to antibiotic"/>
    <property type="evidence" value="ECO:0007669"/>
    <property type="project" value="TreeGrafter"/>
</dbReference>
<feature type="compositionally biased region" description="Low complexity" evidence="3">
    <location>
        <begin position="447"/>
        <end position="458"/>
    </location>
</feature>
<keyword evidence="4" id="KW-0732">Signal</keyword>
<dbReference type="GO" id="GO:0005886">
    <property type="term" value="C:plasma membrane"/>
    <property type="evidence" value="ECO:0007669"/>
    <property type="project" value="TreeGrafter"/>
</dbReference>
<protein>
    <submittedName>
        <fullName evidence="9">Efflux RND transporter periplasmic adaptor subunit</fullName>
    </submittedName>
</protein>
<reference evidence="9" key="1">
    <citation type="submission" date="2022-04" db="EMBL/GenBank/DDBJ databases">
        <title>Roseomonas acroporae sp. nov., isolated from coral Acropora digitifera.</title>
        <authorList>
            <person name="Sun H."/>
        </authorList>
    </citation>
    <scope>NUCLEOTIDE SEQUENCE</scope>
    <source>
        <strain evidence="9">NAR14</strain>
    </source>
</reference>
<feature type="region of interest" description="Disordered" evidence="3">
    <location>
        <begin position="391"/>
        <end position="467"/>
    </location>
</feature>
<name>A0A9X1Y785_9PROT</name>
<dbReference type="Proteomes" id="UP001139516">
    <property type="component" value="Unassembled WGS sequence"/>
</dbReference>
<feature type="domain" description="Multidrug resistance protein MdtA-like alpha-helical hairpin" evidence="5">
    <location>
        <begin position="108"/>
        <end position="178"/>
    </location>
</feature>
<dbReference type="InterPro" id="IPR058624">
    <property type="entry name" value="MdtA-like_HH"/>
</dbReference>
<evidence type="ECO:0000259" key="5">
    <source>
        <dbReference type="Pfam" id="PF25876"/>
    </source>
</evidence>
<feature type="signal peptide" evidence="4">
    <location>
        <begin position="1"/>
        <end position="33"/>
    </location>
</feature>
<keyword evidence="10" id="KW-1185">Reference proteome</keyword>
<comment type="caution">
    <text evidence="9">The sequence shown here is derived from an EMBL/GenBank/DDBJ whole genome shotgun (WGS) entry which is preliminary data.</text>
</comment>
<evidence type="ECO:0000256" key="3">
    <source>
        <dbReference type="SAM" id="MobiDB-lite"/>
    </source>
</evidence>
<dbReference type="InterPro" id="IPR058637">
    <property type="entry name" value="YknX-like_C"/>
</dbReference>
<dbReference type="Gene3D" id="1.10.287.470">
    <property type="entry name" value="Helix hairpin bin"/>
    <property type="match status" value="1"/>
</dbReference>